<dbReference type="PANTHER" id="PTHR12649">
    <property type="entry name" value="PEPTIDYL-TRNA HYDROLASE 2"/>
    <property type="match status" value="1"/>
</dbReference>
<reference evidence="8" key="1">
    <citation type="submission" date="2022-11" db="UniProtKB">
        <authorList>
            <consortium name="WormBaseParasite"/>
        </authorList>
    </citation>
    <scope>IDENTIFICATION</scope>
</reference>
<dbReference type="InterPro" id="IPR023476">
    <property type="entry name" value="Pep_tRNA_hydro_II_dom_sf"/>
</dbReference>
<evidence type="ECO:0000256" key="2">
    <source>
        <dbReference type="ARBA" id="ARBA00022801"/>
    </source>
</evidence>
<evidence type="ECO:0000256" key="5">
    <source>
        <dbReference type="SAM" id="MobiDB-lite"/>
    </source>
</evidence>
<dbReference type="InterPro" id="IPR002833">
    <property type="entry name" value="PTH2"/>
</dbReference>
<name>A0A915JW72_ROMCU</name>
<keyword evidence="7" id="KW-1185">Reference proteome</keyword>
<feature type="region of interest" description="Disordered" evidence="5">
    <location>
        <begin position="1"/>
        <end position="22"/>
    </location>
</feature>
<evidence type="ECO:0000256" key="1">
    <source>
        <dbReference type="ARBA" id="ARBA00013260"/>
    </source>
</evidence>
<dbReference type="SUPFAM" id="SSF46934">
    <property type="entry name" value="UBA-like"/>
    <property type="match status" value="1"/>
</dbReference>
<dbReference type="FunFam" id="3.40.1490.10:FF:000002">
    <property type="entry name" value="Peptidyl-tRNA hydrolase 2, mitochondrial"/>
    <property type="match status" value="1"/>
</dbReference>
<dbReference type="NCBIfam" id="TIGR00283">
    <property type="entry name" value="arch_pth2"/>
    <property type="match status" value="1"/>
</dbReference>
<dbReference type="GO" id="GO:0004045">
    <property type="term" value="F:peptidyl-tRNA hydrolase activity"/>
    <property type="evidence" value="ECO:0007669"/>
    <property type="project" value="UniProtKB-EC"/>
</dbReference>
<dbReference type="AlphaFoldDB" id="A0A915JW72"/>
<dbReference type="PANTHER" id="PTHR12649:SF29">
    <property type="entry name" value="AMINOACYL-TRNA HYDROLASE"/>
    <property type="match status" value="1"/>
</dbReference>
<dbReference type="SUPFAM" id="SSF102462">
    <property type="entry name" value="Peptidyl-tRNA hydrolase II"/>
    <property type="match status" value="1"/>
</dbReference>
<keyword evidence="2" id="KW-0378">Hydrolase</keyword>
<dbReference type="InterPro" id="IPR009060">
    <property type="entry name" value="UBA-like_sf"/>
</dbReference>
<evidence type="ECO:0000313" key="7">
    <source>
        <dbReference type="Proteomes" id="UP000887565"/>
    </source>
</evidence>
<feature type="domain" description="UBA" evidence="6">
    <location>
        <begin position="39"/>
        <end position="80"/>
    </location>
</feature>
<dbReference type="WBParaSite" id="nRc.2.0.1.t30279-RA">
    <property type="protein sequence ID" value="nRc.2.0.1.t30279-RA"/>
    <property type="gene ID" value="nRc.2.0.1.g30279"/>
</dbReference>
<dbReference type="EC" id="3.1.1.29" evidence="1"/>
<proteinExistence type="inferred from homology"/>
<sequence length="225" mass="24395">MSSPNIETAKSTDHNKDISGNIEISPVSAAEKKTAFKWNPDQNLLQQIVELGFPEVCAEKALFFTGNSSVEDSVTWILSNPDVVEDTSPLNTADFLNDGSIFIEQPSTMYKMVFVVNTSLKMGVGKVAAQVGHAALSLYKMVESIPFSGQIINDWKLADEPKIVLRAENADHLQTLHKAAKNLKLPSVLIRDAGHTQIPAGSATVLSIFGEESQVNEVTGSLKLL</sequence>
<dbReference type="OMA" id="AISWIFE"/>
<accession>A0A915JW72</accession>
<comment type="similarity">
    <text evidence="3">Belongs to the PTH2 family.</text>
</comment>
<dbReference type="InterPro" id="IPR015940">
    <property type="entry name" value="UBA"/>
</dbReference>
<protein>
    <recommendedName>
        <fullName evidence="1">peptidyl-tRNA hydrolase</fullName>
        <ecNumber evidence="1">3.1.1.29</ecNumber>
    </recommendedName>
</protein>
<organism evidence="7 8">
    <name type="scientific">Romanomermis culicivorax</name>
    <name type="common">Nematode worm</name>
    <dbReference type="NCBI Taxonomy" id="13658"/>
    <lineage>
        <taxon>Eukaryota</taxon>
        <taxon>Metazoa</taxon>
        <taxon>Ecdysozoa</taxon>
        <taxon>Nematoda</taxon>
        <taxon>Enoplea</taxon>
        <taxon>Dorylaimia</taxon>
        <taxon>Mermithida</taxon>
        <taxon>Mermithoidea</taxon>
        <taxon>Mermithidae</taxon>
        <taxon>Romanomermis</taxon>
    </lineage>
</organism>
<dbReference type="PROSITE" id="PS50030">
    <property type="entry name" value="UBA"/>
    <property type="match status" value="1"/>
</dbReference>
<dbReference type="Proteomes" id="UP000887565">
    <property type="component" value="Unplaced"/>
</dbReference>
<evidence type="ECO:0000256" key="3">
    <source>
        <dbReference type="ARBA" id="ARBA00038050"/>
    </source>
</evidence>
<dbReference type="Gene3D" id="1.10.8.10">
    <property type="entry name" value="DNA helicase RuvA subunit, C-terminal domain"/>
    <property type="match status" value="1"/>
</dbReference>
<comment type="catalytic activity">
    <reaction evidence="4">
        <text>an N-acyl-L-alpha-aminoacyl-tRNA + H2O = an N-acyl-L-amino acid + a tRNA + H(+)</text>
        <dbReference type="Rhea" id="RHEA:54448"/>
        <dbReference type="Rhea" id="RHEA-COMP:10123"/>
        <dbReference type="Rhea" id="RHEA-COMP:13883"/>
        <dbReference type="ChEBI" id="CHEBI:15377"/>
        <dbReference type="ChEBI" id="CHEBI:15378"/>
        <dbReference type="ChEBI" id="CHEBI:59874"/>
        <dbReference type="ChEBI" id="CHEBI:78442"/>
        <dbReference type="ChEBI" id="CHEBI:138191"/>
        <dbReference type="EC" id="3.1.1.29"/>
    </reaction>
</comment>
<evidence type="ECO:0000256" key="4">
    <source>
        <dbReference type="ARBA" id="ARBA00048707"/>
    </source>
</evidence>
<dbReference type="Pfam" id="PF01981">
    <property type="entry name" value="PTH2"/>
    <property type="match status" value="1"/>
</dbReference>
<evidence type="ECO:0000259" key="6">
    <source>
        <dbReference type="PROSITE" id="PS50030"/>
    </source>
</evidence>
<dbReference type="GO" id="GO:0005829">
    <property type="term" value="C:cytosol"/>
    <property type="evidence" value="ECO:0007669"/>
    <property type="project" value="TreeGrafter"/>
</dbReference>
<dbReference type="Gene3D" id="3.40.1490.10">
    <property type="entry name" value="Bit1"/>
    <property type="match status" value="1"/>
</dbReference>
<dbReference type="CDD" id="cd02430">
    <property type="entry name" value="PTH2"/>
    <property type="match status" value="1"/>
</dbReference>
<dbReference type="Pfam" id="PF22562">
    <property type="entry name" value="UBA_7"/>
    <property type="match status" value="1"/>
</dbReference>
<evidence type="ECO:0000313" key="8">
    <source>
        <dbReference type="WBParaSite" id="nRc.2.0.1.t30279-RA"/>
    </source>
</evidence>